<name>A0A6P7TSW6_9MOLL</name>
<dbReference type="InterPro" id="IPR029058">
    <property type="entry name" value="AB_hydrolase_fold"/>
</dbReference>
<dbReference type="GO" id="GO:0006637">
    <property type="term" value="P:acyl-CoA metabolic process"/>
    <property type="evidence" value="ECO:0007669"/>
    <property type="project" value="InterPro"/>
</dbReference>
<dbReference type="Pfam" id="PF08840">
    <property type="entry name" value="BAAT_C"/>
    <property type="match status" value="1"/>
</dbReference>
<feature type="active site" description="Charge relay system" evidence="2">
    <location>
        <position position="344"/>
    </location>
</feature>
<dbReference type="AlphaFoldDB" id="A0A6P7TSW6"/>
<dbReference type="InterPro" id="IPR042490">
    <property type="entry name" value="Thio_Ohase/BAAT_N"/>
</dbReference>
<dbReference type="InterPro" id="IPR014940">
    <property type="entry name" value="BAAT_C"/>
</dbReference>
<dbReference type="PIRSF" id="PIRSF016521">
    <property type="entry name" value="Acyl-CoA_hydro"/>
    <property type="match status" value="1"/>
</dbReference>
<feature type="active site" description="Charge relay system" evidence="2">
    <location>
        <position position="377"/>
    </location>
</feature>
<dbReference type="InterPro" id="IPR016662">
    <property type="entry name" value="Acyl-CoA_thioEstase_long-chain"/>
</dbReference>
<dbReference type="SUPFAM" id="SSF53474">
    <property type="entry name" value="alpha/beta-Hydrolases"/>
    <property type="match status" value="1"/>
</dbReference>
<evidence type="ECO:0000313" key="7">
    <source>
        <dbReference type="RefSeq" id="XP_029652995.1"/>
    </source>
</evidence>
<accession>A0A6P7TSW6</accession>
<feature type="domain" description="Acyl-CoA thioester hydrolase/bile acid-CoA amino acid N-acetyltransferase" evidence="3">
    <location>
        <begin position="15"/>
        <end position="161"/>
    </location>
</feature>
<dbReference type="Proteomes" id="UP000515154">
    <property type="component" value="Linkage group LG29"/>
</dbReference>
<dbReference type="KEGG" id="osn:115226141"/>
<dbReference type="PANTHER" id="PTHR10824">
    <property type="entry name" value="ACYL-COENZYME A THIOESTERASE-RELATED"/>
    <property type="match status" value="1"/>
</dbReference>
<dbReference type="Gene3D" id="3.40.50.1820">
    <property type="entry name" value="alpha/beta hydrolase"/>
    <property type="match status" value="1"/>
</dbReference>
<dbReference type="GO" id="GO:0047617">
    <property type="term" value="F:fatty acyl-CoA hydrolase activity"/>
    <property type="evidence" value="ECO:0007669"/>
    <property type="project" value="TreeGrafter"/>
</dbReference>
<dbReference type="Pfam" id="PF04775">
    <property type="entry name" value="Bile_Hydr_Trans"/>
    <property type="match status" value="1"/>
</dbReference>
<keyword evidence="5" id="KW-1185">Reference proteome</keyword>
<dbReference type="RefSeq" id="XP_029652993.1">
    <property type="nucleotide sequence ID" value="XM_029797133.2"/>
</dbReference>
<evidence type="ECO:0000313" key="6">
    <source>
        <dbReference type="RefSeq" id="XP_029652993.1"/>
    </source>
</evidence>
<evidence type="ECO:0000256" key="1">
    <source>
        <dbReference type="ARBA" id="ARBA00006538"/>
    </source>
</evidence>
<feature type="active site" description="Charge relay system" evidence="2">
    <location>
        <position position="255"/>
    </location>
</feature>
<dbReference type="PANTHER" id="PTHR10824:SF4">
    <property type="entry name" value="ACYL-COENZYME A THIOESTERASE 1-LIKE"/>
    <property type="match status" value="1"/>
</dbReference>
<gene>
    <name evidence="6 7" type="primary">LOC115226141</name>
</gene>
<reference evidence="6 7" key="1">
    <citation type="submission" date="2025-08" db="UniProtKB">
        <authorList>
            <consortium name="RefSeq"/>
        </authorList>
    </citation>
    <scope>IDENTIFICATION</scope>
</reference>
<feature type="domain" description="BAAT/Acyl-CoA thioester hydrolase C-terminal" evidence="4">
    <location>
        <begin position="227"/>
        <end position="428"/>
    </location>
</feature>
<dbReference type="InterPro" id="IPR006862">
    <property type="entry name" value="Thio_Ohase/aa_AcTrfase"/>
</dbReference>
<proteinExistence type="inferred from homology"/>
<evidence type="ECO:0000259" key="3">
    <source>
        <dbReference type="Pfam" id="PF04775"/>
    </source>
</evidence>
<dbReference type="RefSeq" id="XP_029652995.1">
    <property type="nucleotide sequence ID" value="XM_029797135.2"/>
</dbReference>
<sequence>MAVRVECYPEEALIDQVISIQVLNLVPCSSVTVSAWVEQNGKHFGSYGHYTASENGRVDLSKECAEPSGMYVGVESMGLFWSMVSVPGQRSGQRLFQSEASKPLAFEIRVYEGRLSWDDLWVEAFEDESGIKVGCSEEKLLARKIVLRSYKGPDVSRIVVETGRIRGTLFIPAGLRHGETRPGVIDMFGSRGGLLEMRAALLASHGFVAMALGYFLYKDLPTELSFEYEYFEEAAQWLQSQPNVAPGGIGMVGVSLGAQISVYMGLNCPLVKSAIGIGHPPTFGVGTKFTKAGQIVPSQSLQNIVIVNHKDDMKSMQMDFELEKYFSFNTSHTSPLLFIVGSEDTMVKASDVTKWLDTLSDSDRSMVEVAVYQGAGHLIEPPHAPLCAISYHKSLRGLMNYGGTTKPHAVAQEESWKRIRDFLWNTLGKRYTKCRL</sequence>
<comment type="similarity">
    <text evidence="1">Belongs to the C/M/P thioester hydrolase family.</text>
</comment>
<evidence type="ECO:0000313" key="5">
    <source>
        <dbReference type="Proteomes" id="UP000515154"/>
    </source>
</evidence>
<dbReference type="GO" id="GO:0006631">
    <property type="term" value="P:fatty acid metabolic process"/>
    <property type="evidence" value="ECO:0007669"/>
    <property type="project" value="TreeGrafter"/>
</dbReference>
<protein>
    <submittedName>
        <fullName evidence="6 7">Acyl-coenzyme A amino acid N-acyltransferase 1-like</fullName>
    </submittedName>
</protein>
<evidence type="ECO:0000256" key="2">
    <source>
        <dbReference type="PIRSR" id="PIRSR016521-1"/>
    </source>
</evidence>
<evidence type="ECO:0000259" key="4">
    <source>
        <dbReference type="Pfam" id="PF08840"/>
    </source>
</evidence>
<organism evidence="5 7">
    <name type="scientific">Octopus sinensis</name>
    <name type="common">East Asian common octopus</name>
    <dbReference type="NCBI Taxonomy" id="2607531"/>
    <lineage>
        <taxon>Eukaryota</taxon>
        <taxon>Metazoa</taxon>
        <taxon>Spiralia</taxon>
        <taxon>Lophotrochozoa</taxon>
        <taxon>Mollusca</taxon>
        <taxon>Cephalopoda</taxon>
        <taxon>Coleoidea</taxon>
        <taxon>Octopodiformes</taxon>
        <taxon>Octopoda</taxon>
        <taxon>Incirrata</taxon>
        <taxon>Octopodidae</taxon>
        <taxon>Octopus</taxon>
    </lineage>
</organism>
<dbReference type="Gene3D" id="2.60.40.2240">
    <property type="entry name" value="Acyl-CoA thioester hydrolase/BAAT N-terminal domain"/>
    <property type="match status" value="1"/>
</dbReference>